<keyword evidence="3" id="KW-0472">Membrane</keyword>
<evidence type="ECO:0000313" key="7">
    <source>
        <dbReference type="Proteomes" id="UP001140453"/>
    </source>
</evidence>
<evidence type="ECO:0000313" key="6">
    <source>
        <dbReference type="EMBL" id="KAJ4389951.1"/>
    </source>
</evidence>
<comment type="similarity">
    <text evidence="2">Belongs to the CYSTM1 family.</text>
</comment>
<dbReference type="InterPro" id="IPR028144">
    <property type="entry name" value="CYSTM_dom"/>
</dbReference>
<feature type="compositionally biased region" description="Low complexity" evidence="4">
    <location>
        <begin position="10"/>
        <end position="92"/>
    </location>
</feature>
<comment type="caution">
    <text evidence="6">The sequence shown here is derived from an EMBL/GenBank/DDBJ whole genome shotgun (WGS) entry which is preliminary data.</text>
</comment>
<organism evidence="6 7">
    <name type="scientific">Gnomoniopsis smithogilvyi</name>
    <dbReference type="NCBI Taxonomy" id="1191159"/>
    <lineage>
        <taxon>Eukaryota</taxon>
        <taxon>Fungi</taxon>
        <taxon>Dikarya</taxon>
        <taxon>Ascomycota</taxon>
        <taxon>Pezizomycotina</taxon>
        <taxon>Sordariomycetes</taxon>
        <taxon>Sordariomycetidae</taxon>
        <taxon>Diaporthales</taxon>
        <taxon>Gnomoniaceae</taxon>
        <taxon>Gnomoniopsis</taxon>
    </lineage>
</organism>
<evidence type="ECO:0000256" key="1">
    <source>
        <dbReference type="ARBA" id="ARBA00004370"/>
    </source>
</evidence>
<feature type="domain" description="Cysteine-rich transmembrane" evidence="5">
    <location>
        <begin position="88"/>
        <end position="121"/>
    </location>
</feature>
<protein>
    <recommendedName>
        <fullName evidence="5">Cysteine-rich transmembrane domain-containing protein</fullName>
    </recommendedName>
</protein>
<dbReference type="Proteomes" id="UP001140453">
    <property type="component" value="Unassembled WGS sequence"/>
</dbReference>
<comment type="subcellular location">
    <subcellularLocation>
        <location evidence="1">Membrane</location>
    </subcellularLocation>
</comment>
<keyword evidence="7" id="KW-1185">Reference proteome</keyword>
<feature type="region of interest" description="Disordered" evidence="4">
    <location>
        <begin position="1"/>
        <end position="96"/>
    </location>
</feature>
<proteinExistence type="inferred from homology"/>
<gene>
    <name evidence="6" type="ORF">N0V93_007424</name>
</gene>
<sequence length="121" mass="13136">MADKINDAPPSYYAAQGGAQGPSAPKPAYNQQYPSQDQQYGGYPPQGANYYQQQPNMGYYGQQQPGPYQQGPYQQGPYQQGPYGRPGGYYQQDNRGHGAGTGLMEGLMAGLCCCCCLDLLF</sequence>
<dbReference type="EMBL" id="JAPEVB010000004">
    <property type="protein sequence ID" value="KAJ4389951.1"/>
    <property type="molecule type" value="Genomic_DNA"/>
</dbReference>
<accession>A0A9W8YSP2</accession>
<name>A0A9W8YSP2_9PEZI</name>
<evidence type="ECO:0000259" key="5">
    <source>
        <dbReference type="Pfam" id="PF12734"/>
    </source>
</evidence>
<evidence type="ECO:0000256" key="4">
    <source>
        <dbReference type="SAM" id="MobiDB-lite"/>
    </source>
</evidence>
<reference evidence="6" key="1">
    <citation type="submission" date="2022-10" db="EMBL/GenBank/DDBJ databases">
        <title>Tapping the CABI collections for fungal endophytes: first genome assemblies for Collariella, Neodidymelliopsis, Ascochyta clinopodiicola, Didymella pomorum, Didymosphaeria variabile, Neocosmospora piperis and Neocucurbitaria cava.</title>
        <authorList>
            <person name="Hill R."/>
        </authorList>
    </citation>
    <scope>NUCLEOTIDE SEQUENCE</scope>
    <source>
        <strain evidence="6">IMI 355082</strain>
    </source>
</reference>
<dbReference type="Pfam" id="PF12734">
    <property type="entry name" value="CYSTM"/>
    <property type="match status" value="1"/>
</dbReference>
<dbReference type="AlphaFoldDB" id="A0A9W8YSP2"/>
<evidence type="ECO:0000256" key="3">
    <source>
        <dbReference type="ARBA" id="ARBA00023136"/>
    </source>
</evidence>
<evidence type="ECO:0000256" key="2">
    <source>
        <dbReference type="ARBA" id="ARBA00009444"/>
    </source>
</evidence>